<evidence type="ECO:0000313" key="3">
    <source>
        <dbReference type="EMBL" id="RSK40519.1"/>
    </source>
</evidence>
<dbReference type="Proteomes" id="UP000270620">
    <property type="component" value="Unassembled WGS sequence"/>
</dbReference>
<sequence length="241" mass="28390">MDKVDKKNNEYWKNYYNDKKVVNRNRDLQINVSRTRGGLKVGDVVWMKTVNYIIELLSINQDSSVLELCCGNGLIIGEIAKKCKLALGVDYSEILLNQLMENFDSENLEIINSDIKDYKISKNKFDAIIIYFSLQHFNEKESYELISKCLKSLKVNGKILLGDIPDLDKKWAYIDKPTYQVDYFKRIQEDKPMIGYWYQKDFFKAMNSCFPKTSFIILKQPDYQINSDYRFDVLIEKNENI</sequence>
<dbReference type="Pfam" id="PF13649">
    <property type="entry name" value="Methyltransf_25"/>
    <property type="match status" value="1"/>
</dbReference>
<gene>
    <name evidence="3" type="ORF">EJA19_05955</name>
</gene>
<keyword evidence="3" id="KW-0489">Methyltransferase</keyword>
<evidence type="ECO:0000259" key="2">
    <source>
        <dbReference type="Pfam" id="PF13649"/>
    </source>
</evidence>
<dbReference type="InterPro" id="IPR029063">
    <property type="entry name" value="SAM-dependent_MTases_sf"/>
</dbReference>
<organism evidence="3 4">
    <name type="scientific">Mangrovimonas spongiae</name>
    <dbReference type="NCBI Taxonomy" id="2494697"/>
    <lineage>
        <taxon>Bacteria</taxon>
        <taxon>Pseudomonadati</taxon>
        <taxon>Bacteroidota</taxon>
        <taxon>Flavobacteriia</taxon>
        <taxon>Flavobacteriales</taxon>
        <taxon>Flavobacteriaceae</taxon>
        <taxon>Mangrovimonas</taxon>
    </lineage>
</organism>
<dbReference type="OrthoDB" id="9789123at2"/>
<proteinExistence type="predicted"/>
<dbReference type="InterPro" id="IPR041698">
    <property type="entry name" value="Methyltransf_25"/>
</dbReference>
<dbReference type="SUPFAM" id="SSF53335">
    <property type="entry name" value="S-adenosyl-L-methionine-dependent methyltransferases"/>
    <property type="match status" value="1"/>
</dbReference>
<feature type="domain" description="Methyltransferase" evidence="2">
    <location>
        <begin position="65"/>
        <end position="157"/>
    </location>
</feature>
<dbReference type="Gene3D" id="3.40.50.150">
    <property type="entry name" value="Vaccinia Virus protein VP39"/>
    <property type="match status" value="1"/>
</dbReference>
<dbReference type="RefSeq" id="WP_125467434.1">
    <property type="nucleotide sequence ID" value="NZ_RWBG01000002.1"/>
</dbReference>
<evidence type="ECO:0000313" key="4">
    <source>
        <dbReference type="Proteomes" id="UP000270620"/>
    </source>
</evidence>
<evidence type="ECO:0000256" key="1">
    <source>
        <dbReference type="ARBA" id="ARBA00022679"/>
    </source>
</evidence>
<comment type="caution">
    <text evidence="3">The sequence shown here is derived from an EMBL/GenBank/DDBJ whole genome shotgun (WGS) entry which is preliminary data.</text>
</comment>
<dbReference type="EMBL" id="RWBG01000002">
    <property type="protein sequence ID" value="RSK40519.1"/>
    <property type="molecule type" value="Genomic_DNA"/>
</dbReference>
<dbReference type="PANTHER" id="PTHR43861">
    <property type="entry name" value="TRANS-ACONITATE 2-METHYLTRANSFERASE-RELATED"/>
    <property type="match status" value="1"/>
</dbReference>
<keyword evidence="4" id="KW-1185">Reference proteome</keyword>
<dbReference type="CDD" id="cd02440">
    <property type="entry name" value="AdoMet_MTases"/>
    <property type="match status" value="1"/>
</dbReference>
<keyword evidence="1 3" id="KW-0808">Transferase</keyword>
<reference evidence="3 4" key="1">
    <citation type="submission" date="2018-12" db="EMBL/GenBank/DDBJ databases">
        <title>Mangrovimonas spongiae sp. nov., a novel member of the genus Mangrovimonas isolated from marine sponge.</title>
        <authorList>
            <person name="Zhuang L."/>
            <person name="Luo L."/>
        </authorList>
    </citation>
    <scope>NUCLEOTIDE SEQUENCE [LARGE SCALE GENOMIC DNA]</scope>
    <source>
        <strain evidence="3 4">HN-E26</strain>
    </source>
</reference>
<dbReference type="AlphaFoldDB" id="A0A428K271"/>
<name>A0A428K271_9FLAO</name>
<dbReference type="GO" id="GO:0008168">
    <property type="term" value="F:methyltransferase activity"/>
    <property type="evidence" value="ECO:0007669"/>
    <property type="project" value="UniProtKB-KW"/>
</dbReference>
<dbReference type="GO" id="GO:0032259">
    <property type="term" value="P:methylation"/>
    <property type="evidence" value="ECO:0007669"/>
    <property type="project" value="UniProtKB-KW"/>
</dbReference>
<protein>
    <submittedName>
        <fullName evidence="3">Class I SAM-dependent methyltransferase</fullName>
    </submittedName>
</protein>
<accession>A0A428K271</accession>